<evidence type="ECO:0000256" key="3">
    <source>
        <dbReference type="ARBA" id="ARBA00022801"/>
    </source>
</evidence>
<dbReference type="NCBIfam" id="TIGR01549">
    <property type="entry name" value="HAD-SF-IA-v1"/>
    <property type="match status" value="1"/>
</dbReference>
<dbReference type="RefSeq" id="WP_133418835.1">
    <property type="nucleotide sequence ID" value="NZ_SDQG01000001.1"/>
</dbReference>
<evidence type="ECO:0000256" key="2">
    <source>
        <dbReference type="ARBA" id="ARBA00022723"/>
    </source>
</evidence>
<dbReference type="PANTHER" id="PTHR46470:SF2">
    <property type="entry name" value="GLYCERALDEHYDE 3-PHOSPHATE PHOSPHATASE"/>
    <property type="match status" value="1"/>
</dbReference>
<dbReference type="InterPro" id="IPR006439">
    <property type="entry name" value="HAD-SF_hydro_IA"/>
</dbReference>
<keyword evidence="3 5" id="KW-0378">Hydrolase</keyword>
<protein>
    <submittedName>
        <fullName evidence="5">HAD-IIIA family hydrolase</fullName>
    </submittedName>
</protein>
<evidence type="ECO:0000256" key="1">
    <source>
        <dbReference type="ARBA" id="ARBA00001946"/>
    </source>
</evidence>
<dbReference type="NCBIfam" id="TIGR01509">
    <property type="entry name" value="HAD-SF-IA-v3"/>
    <property type="match status" value="1"/>
</dbReference>
<comment type="cofactor">
    <cofactor evidence="1">
        <name>Mg(2+)</name>
        <dbReference type="ChEBI" id="CHEBI:18420"/>
    </cofactor>
</comment>
<dbReference type="SFLD" id="SFLDS00003">
    <property type="entry name" value="Haloacid_Dehalogenase"/>
    <property type="match status" value="1"/>
</dbReference>
<dbReference type="NCBIfam" id="TIGR01662">
    <property type="entry name" value="HAD-SF-IIIA"/>
    <property type="match status" value="1"/>
</dbReference>
<evidence type="ECO:0000313" key="5">
    <source>
        <dbReference type="EMBL" id="TDM18216.1"/>
    </source>
</evidence>
<dbReference type="Gene3D" id="3.40.50.1000">
    <property type="entry name" value="HAD superfamily/HAD-like"/>
    <property type="match status" value="1"/>
</dbReference>
<dbReference type="InterPro" id="IPR036412">
    <property type="entry name" value="HAD-like_sf"/>
</dbReference>
<dbReference type="InterPro" id="IPR041492">
    <property type="entry name" value="HAD_2"/>
</dbReference>
<dbReference type="InterPro" id="IPR023214">
    <property type="entry name" value="HAD_sf"/>
</dbReference>
<keyword evidence="4" id="KW-0460">Magnesium</keyword>
<keyword evidence="2" id="KW-0479">Metal-binding</keyword>
<dbReference type="SUPFAM" id="SSF56784">
    <property type="entry name" value="HAD-like"/>
    <property type="match status" value="1"/>
</dbReference>
<comment type="caution">
    <text evidence="5">The sequence shown here is derived from an EMBL/GenBank/DDBJ whole genome shotgun (WGS) entry which is preliminary data.</text>
</comment>
<sequence length="219" mass="25717">MIDTMLFDLDETILDRTNSLEKFIESQYLRLIYPVHKIDFDLYKERFISLDNNGYTWKDQVYESLINEFSLFNFTVNTLLDDYLERFHESVVPMDNLYETLEILSSENIKIGIITNGKTDFQKKNIKSLNIEHYLDVIVVSDEVGFKKPQPEIFLFALDKLNADISNTLFVGDYIVNDIKGANNIGIKTLLFDKKKENVHIHNRIENLIEIIYYVKSPI</sequence>
<dbReference type="GO" id="GO:0046872">
    <property type="term" value="F:metal ion binding"/>
    <property type="evidence" value="ECO:0007669"/>
    <property type="project" value="UniProtKB-KW"/>
</dbReference>
<evidence type="ECO:0000256" key="4">
    <source>
        <dbReference type="ARBA" id="ARBA00022842"/>
    </source>
</evidence>
<dbReference type="Proteomes" id="UP000294865">
    <property type="component" value="Unassembled WGS sequence"/>
</dbReference>
<proteinExistence type="predicted"/>
<evidence type="ECO:0000313" key="6">
    <source>
        <dbReference type="Proteomes" id="UP000294865"/>
    </source>
</evidence>
<dbReference type="GO" id="GO:0016791">
    <property type="term" value="F:phosphatase activity"/>
    <property type="evidence" value="ECO:0007669"/>
    <property type="project" value="TreeGrafter"/>
</dbReference>
<dbReference type="InterPro" id="IPR006549">
    <property type="entry name" value="HAD-SF_hydro_IIIA"/>
</dbReference>
<dbReference type="PANTHER" id="PTHR46470">
    <property type="entry name" value="N-ACYLNEURAMINATE-9-PHOSPHATASE"/>
    <property type="match status" value="1"/>
</dbReference>
<gene>
    <name evidence="5" type="ORF">ETI04_01610</name>
</gene>
<name>A0A4R6C6V6_9STAP</name>
<reference evidence="5 6" key="1">
    <citation type="submission" date="2019-01" db="EMBL/GenBank/DDBJ databases">
        <title>Draft genome sequences of Macrococcus caseolyticus, Macrococcus canis, Macrococcus bohemicus and Macrococcus goetzii.</title>
        <authorList>
            <person name="Mazhar S."/>
            <person name="Altermann E."/>
            <person name="Hill C."/>
            <person name="Mcauliffe O."/>
        </authorList>
    </citation>
    <scope>NUCLEOTIDE SEQUENCE [LARGE SCALE GENOMIC DNA]</scope>
    <source>
        <strain evidence="5 6">DPC7162</strain>
    </source>
</reference>
<dbReference type="SFLD" id="SFLDG01129">
    <property type="entry name" value="C1.5:_HAD__Beta-PGM__Phosphata"/>
    <property type="match status" value="1"/>
</dbReference>
<dbReference type="InterPro" id="IPR051400">
    <property type="entry name" value="HAD-like_hydrolase"/>
</dbReference>
<dbReference type="EMBL" id="SDQG01000001">
    <property type="protein sequence ID" value="TDM18216.1"/>
    <property type="molecule type" value="Genomic_DNA"/>
</dbReference>
<dbReference type="GO" id="GO:0044281">
    <property type="term" value="P:small molecule metabolic process"/>
    <property type="evidence" value="ECO:0007669"/>
    <property type="project" value="UniProtKB-ARBA"/>
</dbReference>
<dbReference type="Pfam" id="PF13419">
    <property type="entry name" value="HAD_2"/>
    <property type="match status" value="1"/>
</dbReference>
<organism evidence="5 6">
    <name type="scientific">Macrococcoides canis</name>
    <dbReference type="NCBI Taxonomy" id="1855823"/>
    <lineage>
        <taxon>Bacteria</taxon>
        <taxon>Bacillati</taxon>
        <taxon>Bacillota</taxon>
        <taxon>Bacilli</taxon>
        <taxon>Bacillales</taxon>
        <taxon>Staphylococcaceae</taxon>
        <taxon>Macrococcoides</taxon>
    </lineage>
</organism>
<dbReference type="Gene3D" id="1.10.150.520">
    <property type="match status" value="1"/>
</dbReference>
<dbReference type="AlphaFoldDB" id="A0A4R6C6V6"/>
<accession>A0A4R6C6V6</accession>